<evidence type="ECO:0000256" key="6">
    <source>
        <dbReference type="ARBA" id="ARBA00022801"/>
    </source>
</evidence>
<accession>A0A0F9DT21</accession>
<evidence type="ECO:0000256" key="3">
    <source>
        <dbReference type="ARBA" id="ARBA00022722"/>
    </source>
</evidence>
<evidence type="ECO:0000256" key="8">
    <source>
        <dbReference type="SAM" id="MobiDB-lite"/>
    </source>
</evidence>
<feature type="compositionally biased region" description="Basic and acidic residues" evidence="8">
    <location>
        <begin position="71"/>
        <end position="88"/>
    </location>
</feature>
<evidence type="ECO:0000313" key="9">
    <source>
        <dbReference type="EMBL" id="KKL20811.1"/>
    </source>
</evidence>
<comment type="similarity">
    <text evidence="2">Belongs to the endoribonuclease YbeY family.</text>
</comment>
<evidence type="ECO:0000256" key="2">
    <source>
        <dbReference type="ARBA" id="ARBA00010875"/>
    </source>
</evidence>
<gene>
    <name evidence="9" type="ORF">LCGC14_2451730</name>
</gene>
<dbReference type="SUPFAM" id="SSF55486">
    <property type="entry name" value="Metalloproteases ('zincins'), catalytic domain"/>
    <property type="match status" value="1"/>
</dbReference>
<comment type="cofactor">
    <cofactor evidence="1">
        <name>Zn(2+)</name>
        <dbReference type="ChEBI" id="CHEBI:29105"/>
    </cofactor>
</comment>
<dbReference type="InterPro" id="IPR023091">
    <property type="entry name" value="MetalPrtase_cat_dom_sf_prd"/>
</dbReference>
<sequence>MTVDCVIEDPRWAELELATLAQRAVEAALARAAGDGDWEVAVLGCDDARIASLNGDFRDRAAATNVLSWPSDERGAERDGGIPERPDADDPELGDIAIAYETCCREAQSAGIEPRAHVTHLLVHGCLHLLGYDHIREADGDLMEALEIEILAGLGIDDPYGDPI</sequence>
<dbReference type="GO" id="GO:0006364">
    <property type="term" value="P:rRNA processing"/>
    <property type="evidence" value="ECO:0007669"/>
    <property type="project" value="InterPro"/>
</dbReference>
<dbReference type="PANTHER" id="PTHR46986">
    <property type="entry name" value="ENDORIBONUCLEASE YBEY, CHLOROPLASTIC"/>
    <property type="match status" value="1"/>
</dbReference>
<dbReference type="AlphaFoldDB" id="A0A0F9DT21"/>
<dbReference type="InterPro" id="IPR002036">
    <property type="entry name" value="YbeY"/>
</dbReference>
<dbReference type="PANTHER" id="PTHR46986:SF1">
    <property type="entry name" value="ENDORIBONUCLEASE YBEY, CHLOROPLASTIC"/>
    <property type="match status" value="1"/>
</dbReference>
<evidence type="ECO:0000256" key="4">
    <source>
        <dbReference type="ARBA" id="ARBA00022723"/>
    </source>
</evidence>
<organism evidence="9">
    <name type="scientific">marine sediment metagenome</name>
    <dbReference type="NCBI Taxonomy" id="412755"/>
    <lineage>
        <taxon>unclassified sequences</taxon>
        <taxon>metagenomes</taxon>
        <taxon>ecological metagenomes</taxon>
    </lineage>
</organism>
<evidence type="ECO:0000256" key="7">
    <source>
        <dbReference type="ARBA" id="ARBA00022833"/>
    </source>
</evidence>
<dbReference type="EMBL" id="LAZR01037953">
    <property type="protein sequence ID" value="KKL20811.1"/>
    <property type="molecule type" value="Genomic_DNA"/>
</dbReference>
<dbReference type="HAMAP" id="MF_00009">
    <property type="entry name" value="Endoribonucl_YbeY"/>
    <property type="match status" value="1"/>
</dbReference>
<evidence type="ECO:0000256" key="5">
    <source>
        <dbReference type="ARBA" id="ARBA00022759"/>
    </source>
</evidence>
<keyword evidence="3" id="KW-0540">Nuclease</keyword>
<dbReference type="GO" id="GO:0004222">
    <property type="term" value="F:metalloendopeptidase activity"/>
    <property type="evidence" value="ECO:0007669"/>
    <property type="project" value="InterPro"/>
</dbReference>
<comment type="caution">
    <text evidence="9">The sequence shown here is derived from an EMBL/GenBank/DDBJ whole genome shotgun (WGS) entry which is preliminary data.</text>
</comment>
<keyword evidence="5" id="KW-0255">Endonuclease</keyword>
<dbReference type="PROSITE" id="PS01306">
    <property type="entry name" value="UPF0054"/>
    <property type="match status" value="1"/>
</dbReference>
<proteinExistence type="inferred from homology"/>
<dbReference type="GO" id="GO:0004519">
    <property type="term" value="F:endonuclease activity"/>
    <property type="evidence" value="ECO:0007669"/>
    <property type="project" value="UniProtKB-KW"/>
</dbReference>
<name>A0A0F9DT21_9ZZZZ</name>
<dbReference type="NCBIfam" id="TIGR00043">
    <property type="entry name" value="rRNA maturation RNase YbeY"/>
    <property type="match status" value="1"/>
</dbReference>
<keyword evidence="7" id="KW-0862">Zinc</keyword>
<keyword evidence="6" id="KW-0378">Hydrolase</keyword>
<protein>
    <submittedName>
        <fullName evidence="9">Uncharacterized protein</fullName>
    </submittedName>
</protein>
<keyword evidence="4" id="KW-0479">Metal-binding</keyword>
<evidence type="ECO:0000256" key="1">
    <source>
        <dbReference type="ARBA" id="ARBA00001947"/>
    </source>
</evidence>
<dbReference type="Pfam" id="PF02130">
    <property type="entry name" value="YbeY"/>
    <property type="match status" value="1"/>
</dbReference>
<feature type="region of interest" description="Disordered" evidence="8">
    <location>
        <begin position="69"/>
        <end position="92"/>
    </location>
</feature>
<reference evidence="9" key="1">
    <citation type="journal article" date="2015" name="Nature">
        <title>Complex archaea that bridge the gap between prokaryotes and eukaryotes.</title>
        <authorList>
            <person name="Spang A."/>
            <person name="Saw J.H."/>
            <person name="Jorgensen S.L."/>
            <person name="Zaremba-Niedzwiedzka K."/>
            <person name="Martijn J."/>
            <person name="Lind A.E."/>
            <person name="van Eijk R."/>
            <person name="Schleper C."/>
            <person name="Guy L."/>
            <person name="Ettema T.J."/>
        </authorList>
    </citation>
    <scope>NUCLEOTIDE SEQUENCE</scope>
</reference>
<dbReference type="Gene3D" id="3.40.390.30">
    <property type="entry name" value="Metalloproteases ('zincins'), catalytic domain"/>
    <property type="match status" value="1"/>
</dbReference>
<dbReference type="GO" id="GO:0046872">
    <property type="term" value="F:metal ion binding"/>
    <property type="evidence" value="ECO:0007669"/>
    <property type="project" value="UniProtKB-KW"/>
</dbReference>
<dbReference type="InterPro" id="IPR020549">
    <property type="entry name" value="YbeY_CS"/>
</dbReference>